<comment type="similarity">
    <text evidence="1">Belongs to the NAD(P)H dehydrogenase (quinone) family.</text>
</comment>
<dbReference type="AlphaFoldDB" id="A0A494W8N0"/>
<evidence type="ECO:0000256" key="2">
    <source>
        <dbReference type="ARBA" id="ARBA00023002"/>
    </source>
</evidence>
<proteinExistence type="inferred from homology"/>
<dbReference type="RefSeq" id="WP_083952387.1">
    <property type="nucleotide sequence ID" value="NZ_AP018664.1"/>
</dbReference>
<dbReference type="Gene3D" id="3.40.50.360">
    <property type="match status" value="1"/>
</dbReference>
<dbReference type="EMBL" id="AP018664">
    <property type="protein sequence ID" value="BBD97000.1"/>
    <property type="molecule type" value="Genomic_DNA"/>
</dbReference>
<evidence type="ECO:0000259" key="3">
    <source>
        <dbReference type="Pfam" id="PF02525"/>
    </source>
</evidence>
<evidence type="ECO:0000313" key="4">
    <source>
        <dbReference type="EMBL" id="BBD97000.1"/>
    </source>
</evidence>
<sequence length="288" mass="31914">MKYLIVYAHPEPASLSGHLRDRAVEALTEAGHEVIVSDLYAMKWKAVADRDDFLGGQAVEGPLDYTRASRDAFVEGMQAPDVVEEQRKLLWADVVVLQFPLWWYGMPAILKGWVDRVYAYGFAYGIGPHGGGFWGKRFGEGTLEGRRGMVAMTVGGRMAHYGPRGVNGTMDDLLWPVQHGVLFYPGFAVVPPAVYYEVGRADAAAVETMAQDYVRRLLTVQEVDPIPLRAQNGGDYNDVQVLRAEHGEAAGHALHQRDPVYVSNTWLGIEGDYTPRHIAPTSRDALEE</sequence>
<gene>
    <name evidence="4" type="ORF">SAMIE_1005010</name>
</gene>
<evidence type="ECO:0000256" key="1">
    <source>
        <dbReference type="ARBA" id="ARBA00006252"/>
    </source>
</evidence>
<dbReference type="GO" id="GO:0005829">
    <property type="term" value="C:cytosol"/>
    <property type="evidence" value="ECO:0007669"/>
    <property type="project" value="TreeGrafter"/>
</dbReference>
<keyword evidence="5" id="KW-1185">Reference proteome</keyword>
<accession>A0A494W8N0</accession>
<dbReference type="PANTHER" id="PTHR10204">
    <property type="entry name" value="NAD P H OXIDOREDUCTASE-RELATED"/>
    <property type="match status" value="1"/>
</dbReference>
<organism evidence="4 5">
    <name type="scientific">Sphingobium amiense</name>
    <dbReference type="NCBI Taxonomy" id="135719"/>
    <lineage>
        <taxon>Bacteria</taxon>
        <taxon>Pseudomonadati</taxon>
        <taxon>Pseudomonadota</taxon>
        <taxon>Alphaproteobacteria</taxon>
        <taxon>Sphingomonadales</taxon>
        <taxon>Sphingomonadaceae</taxon>
        <taxon>Sphingobium</taxon>
    </lineage>
</organism>
<dbReference type="Pfam" id="PF02525">
    <property type="entry name" value="Flavodoxin_2"/>
    <property type="match status" value="1"/>
</dbReference>
<name>A0A494W8N0_9SPHN</name>
<dbReference type="InterPro" id="IPR029039">
    <property type="entry name" value="Flavoprotein-like_sf"/>
</dbReference>
<keyword evidence="2" id="KW-0560">Oxidoreductase</keyword>
<dbReference type="PANTHER" id="PTHR10204:SF34">
    <property type="entry name" value="NAD(P)H DEHYDROGENASE [QUINONE] 1 ISOFORM 1"/>
    <property type="match status" value="1"/>
</dbReference>
<dbReference type="Proteomes" id="UP000279959">
    <property type="component" value="Chromosome"/>
</dbReference>
<dbReference type="SUPFAM" id="SSF52218">
    <property type="entry name" value="Flavoproteins"/>
    <property type="match status" value="1"/>
</dbReference>
<dbReference type="InterPro" id="IPR051545">
    <property type="entry name" value="NAD(P)H_dehydrogenase_qn"/>
</dbReference>
<reference evidence="4 5" key="1">
    <citation type="submission" date="2018-05" db="EMBL/GenBank/DDBJ databases">
        <title>Complete Genome Sequence of the Nonylphenol-Degrading Bacterium Sphingobium amiense DSM 16289T.</title>
        <authorList>
            <person name="Ootsuka M."/>
            <person name="Nishizawa T."/>
            <person name="Ohta H."/>
        </authorList>
    </citation>
    <scope>NUCLEOTIDE SEQUENCE [LARGE SCALE GENOMIC DNA]</scope>
    <source>
        <strain evidence="4 5">DSM 16289</strain>
    </source>
</reference>
<protein>
    <submittedName>
        <fullName evidence="4">Flavodoxin family protein</fullName>
    </submittedName>
</protein>
<dbReference type="GO" id="GO:0003955">
    <property type="term" value="F:NAD(P)H dehydrogenase (quinone) activity"/>
    <property type="evidence" value="ECO:0007669"/>
    <property type="project" value="TreeGrafter"/>
</dbReference>
<dbReference type="InterPro" id="IPR003680">
    <property type="entry name" value="Flavodoxin_fold"/>
</dbReference>
<dbReference type="KEGG" id="sami:SAMIE_1005010"/>
<evidence type="ECO:0000313" key="5">
    <source>
        <dbReference type="Proteomes" id="UP000279959"/>
    </source>
</evidence>
<feature type="domain" description="Flavodoxin-like fold" evidence="3">
    <location>
        <begin position="1"/>
        <end position="216"/>
    </location>
</feature>